<gene>
    <name evidence="1" type="ORF">MLD38_019401</name>
</gene>
<evidence type="ECO:0000313" key="2">
    <source>
        <dbReference type="Proteomes" id="UP001057402"/>
    </source>
</evidence>
<evidence type="ECO:0000313" key="1">
    <source>
        <dbReference type="EMBL" id="KAI4371135.1"/>
    </source>
</evidence>
<proteinExistence type="predicted"/>
<dbReference type="Proteomes" id="UP001057402">
    <property type="component" value="Chromosome 5"/>
</dbReference>
<organism evidence="1 2">
    <name type="scientific">Melastoma candidum</name>
    <dbReference type="NCBI Taxonomy" id="119954"/>
    <lineage>
        <taxon>Eukaryota</taxon>
        <taxon>Viridiplantae</taxon>
        <taxon>Streptophyta</taxon>
        <taxon>Embryophyta</taxon>
        <taxon>Tracheophyta</taxon>
        <taxon>Spermatophyta</taxon>
        <taxon>Magnoliopsida</taxon>
        <taxon>eudicotyledons</taxon>
        <taxon>Gunneridae</taxon>
        <taxon>Pentapetalae</taxon>
        <taxon>rosids</taxon>
        <taxon>malvids</taxon>
        <taxon>Myrtales</taxon>
        <taxon>Melastomataceae</taxon>
        <taxon>Melastomatoideae</taxon>
        <taxon>Melastomateae</taxon>
        <taxon>Melastoma</taxon>
    </lineage>
</organism>
<dbReference type="EMBL" id="CM042884">
    <property type="protein sequence ID" value="KAI4371135.1"/>
    <property type="molecule type" value="Genomic_DNA"/>
</dbReference>
<keyword evidence="2" id="KW-1185">Reference proteome</keyword>
<reference evidence="2" key="1">
    <citation type="journal article" date="2023" name="Front. Plant Sci.">
        <title>Chromosomal-level genome assembly of Melastoma candidum provides insights into trichome evolution.</title>
        <authorList>
            <person name="Zhong Y."/>
            <person name="Wu W."/>
            <person name="Sun C."/>
            <person name="Zou P."/>
            <person name="Liu Y."/>
            <person name="Dai S."/>
            <person name="Zhou R."/>
        </authorList>
    </citation>
    <scope>NUCLEOTIDE SEQUENCE [LARGE SCALE GENOMIC DNA]</scope>
</reference>
<accession>A0ACB9QXH0</accession>
<sequence>MAQAVEEWYKQMPVITRFYLTAAVVTTIGCSLDESFWQIISPYNLYVHPRLVFKQYQFWRLITNFFFSRNRSNYPIYFILYRYFFDSSYRLHDISIYPKLTPLLLIYHPSVVGPMEVDVALTWH</sequence>
<name>A0ACB9QXH0_9MYRT</name>
<comment type="caution">
    <text evidence="1">The sequence shown here is derived from an EMBL/GenBank/DDBJ whole genome shotgun (WGS) entry which is preliminary data.</text>
</comment>
<protein>
    <submittedName>
        <fullName evidence="1">Uncharacterized protein</fullName>
    </submittedName>
</protein>